<proteinExistence type="predicted"/>
<evidence type="ECO:0000313" key="9">
    <source>
        <dbReference type="Proteomes" id="UP000057820"/>
    </source>
</evidence>
<dbReference type="InterPro" id="IPR001041">
    <property type="entry name" value="2Fe-2S_ferredoxin-type"/>
</dbReference>
<dbReference type="SUPFAM" id="SSF54292">
    <property type="entry name" value="2Fe-2S ferredoxin-like"/>
    <property type="match status" value="1"/>
</dbReference>
<dbReference type="Gene3D" id="3.10.20.30">
    <property type="match status" value="1"/>
</dbReference>
<keyword evidence="6" id="KW-0408">Iron</keyword>
<dbReference type="InterPro" id="IPR039261">
    <property type="entry name" value="FNR_nucleotide-bd"/>
</dbReference>
<evidence type="ECO:0000256" key="6">
    <source>
        <dbReference type="ARBA" id="ARBA00023004"/>
    </source>
</evidence>
<protein>
    <submittedName>
        <fullName evidence="8">Phthalate dioxygenase reductase</fullName>
        <ecNumber evidence="8">1.-.-.-</ecNumber>
    </submittedName>
</protein>
<organism evidence="8 9">
    <name type="scientific">Nocardia farcinica</name>
    <dbReference type="NCBI Taxonomy" id="37329"/>
    <lineage>
        <taxon>Bacteria</taxon>
        <taxon>Bacillati</taxon>
        <taxon>Actinomycetota</taxon>
        <taxon>Actinomycetes</taxon>
        <taxon>Mycobacteriales</taxon>
        <taxon>Nocardiaceae</taxon>
        <taxon>Nocardia</taxon>
    </lineage>
</organism>
<keyword evidence="5 8" id="KW-0560">Oxidoreductase</keyword>
<evidence type="ECO:0000256" key="3">
    <source>
        <dbReference type="ARBA" id="ARBA00022714"/>
    </source>
</evidence>
<dbReference type="InterPro" id="IPR036010">
    <property type="entry name" value="2Fe-2S_ferredoxin-like_sf"/>
</dbReference>
<dbReference type="EMBL" id="LN868938">
    <property type="protein sequence ID" value="CRY76720.1"/>
    <property type="molecule type" value="Genomic_DNA"/>
</dbReference>
<keyword evidence="7" id="KW-0411">Iron-sulfur</keyword>
<gene>
    <name evidence="8" type="primary">ophA1_4</name>
    <name evidence="8" type="ORF">ERS450000_01995</name>
</gene>
<dbReference type="SUPFAM" id="SSF52343">
    <property type="entry name" value="Ferredoxin reductase-like, C-terminal NADP-linked domain"/>
    <property type="match status" value="1"/>
</dbReference>
<dbReference type="GO" id="GO:0051213">
    <property type="term" value="F:dioxygenase activity"/>
    <property type="evidence" value="ECO:0007669"/>
    <property type="project" value="UniProtKB-KW"/>
</dbReference>
<evidence type="ECO:0000256" key="7">
    <source>
        <dbReference type="ARBA" id="ARBA00023014"/>
    </source>
</evidence>
<dbReference type="RefSeq" id="WP_060592121.1">
    <property type="nucleotide sequence ID" value="NZ_CP031418.1"/>
</dbReference>
<dbReference type="InterPro" id="IPR054582">
    <property type="entry name" value="DmmA-like_N"/>
</dbReference>
<accession>A0A0H5NLB5</accession>
<dbReference type="AlphaFoldDB" id="A0A0H5NLB5"/>
<dbReference type="Gene3D" id="3.40.50.80">
    <property type="entry name" value="Nucleotide-binding domain of ferredoxin-NADP reductase (FNR) module"/>
    <property type="match status" value="1"/>
</dbReference>
<keyword evidence="3" id="KW-0001">2Fe-2S</keyword>
<dbReference type="CDD" id="cd06185">
    <property type="entry name" value="PDR_like"/>
    <property type="match status" value="1"/>
</dbReference>
<dbReference type="Gene3D" id="2.40.30.10">
    <property type="entry name" value="Translation factors"/>
    <property type="match status" value="1"/>
</dbReference>
<dbReference type="CDD" id="cd00207">
    <property type="entry name" value="fer2"/>
    <property type="match status" value="1"/>
</dbReference>
<dbReference type="InterPro" id="IPR012675">
    <property type="entry name" value="Beta-grasp_dom_sf"/>
</dbReference>
<dbReference type="PANTHER" id="PTHR47354:SF1">
    <property type="entry name" value="CARNITINE MONOOXYGENASE REDUCTASE SUBUNIT"/>
    <property type="match status" value="1"/>
</dbReference>
<keyword evidence="2" id="KW-0285">Flavoprotein</keyword>
<evidence type="ECO:0000256" key="5">
    <source>
        <dbReference type="ARBA" id="ARBA00023002"/>
    </source>
</evidence>
<evidence type="ECO:0000256" key="1">
    <source>
        <dbReference type="ARBA" id="ARBA00001974"/>
    </source>
</evidence>
<comment type="cofactor">
    <cofactor evidence="1">
        <name>FAD</name>
        <dbReference type="ChEBI" id="CHEBI:57692"/>
    </cofactor>
</comment>
<dbReference type="PROSITE" id="PS51384">
    <property type="entry name" value="FAD_FR"/>
    <property type="match status" value="1"/>
</dbReference>
<sequence length="312" mass="33380">MPADLELVVAAARMLCADVRELELRDPAGAPLPAFPPGGHIAVAWGRGLRNSYSLTGPGEAPSRYTISVRLDPAGRGGSRWLHRLPVGARLRVSPPRGDFAPVARAHHHLLLAGGIGVTPILSHVRAALRWDRSFRVVYVHRPESAPHAAELAGMCGDRLTRVTSRERFWDTVGPLLRDSPLGTHLYVCGPEPMIEAVRRAADAAGWPGERVHTEAFLPVTAGGAPFTAHLRRRGTTVRVPADAGLLDVLDAHGAGVPSLCRRGVCGECRLPVRAGAIDHRDSYLTDDERAAGDSMMACVSRAAAGHLELDL</sequence>
<dbReference type="Proteomes" id="UP000057820">
    <property type="component" value="Chromosome 1"/>
</dbReference>
<dbReference type="PRINTS" id="PR00409">
    <property type="entry name" value="PHDIOXRDTASE"/>
</dbReference>
<dbReference type="Pfam" id="PF22290">
    <property type="entry name" value="DmmA-like_N"/>
    <property type="match status" value="1"/>
</dbReference>
<dbReference type="InterPro" id="IPR050415">
    <property type="entry name" value="MRET"/>
</dbReference>
<keyword evidence="8" id="KW-0223">Dioxygenase</keyword>
<dbReference type="PANTHER" id="PTHR47354">
    <property type="entry name" value="NADH OXIDOREDUCTASE HCR"/>
    <property type="match status" value="1"/>
</dbReference>
<name>A0A0H5NLB5_NOCFR</name>
<dbReference type="Pfam" id="PF00111">
    <property type="entry name" value="Fer2"/>
    <property type="match status" value="1"/>
</dbReference>
<reference evidence="9" key="1">
    <citation type="submission" date="2015-03" db="EMBL/GenBank/DDBJ databases">
        <authorList>
            <consortium name="Pathogen Informatics"/>
        </authorList>
    </citation>
    <scope>NUCLEOTIDE SEQUENCE [LARGE SCALE GENOMIC DNA]</scope>
    <source>
        <strain evidence="9">NCTC11134</strain>
    </source>
</reference>
<keyword evidence="4" id="KW-0479">Metal-binding</keyword>
<dbReference type="KEGG" id="nfr:ERS450000_01995"/>
<dbReference type="GO" id="GO:0046872">
    <property type="term" value="F:metal ion binding"/>
    <property type="evidence" value="ECO:0007669"/>
    <property type="project" value="UniProtKB-KW"/>
</dbReference>
<evidence type="ECO:0000256" key="2">
    <source>
        <dbReference type="ARBA" id="ARBA00022630"/>
    </source>
</evidence>
<evidence type="ECO:0000313" key="8">
    <source>
        <dbReference type="EMBL" id="CRY76720.1"/>
    </source>
</evidence>
<dbReference type="PROSITE" id="PS51085">
    <property type="entry name" value="2FE2S_FER_2"/>
    <property type="match status" value="1"/>
</dbReference>
<dbReference type="GO" id="GO:0051537">
    <property type="term" value="F:2 iron, 2 sulfur cluster binding"/>
    <property type="evidence" value="ECO:0007669"/>
    <property type="project" value="UniProtKB-KW"/>
</dbReference>
<dbReference type="SUPFAM" id="SSF63380">
    <property type="entry name" value="Riboflavin synthase domain-like"/>
    <property type="match status" value="1"/>
</dbReference>
<dbReference type="EC" id="1.-.-.-" evidence="8"/>
<evidence type="ECO:0000256" key="4">
    <source>
        <dbReference type="ARBA" id="ARBA00022723"/>
    </source>
</evidence>
<dbReference type="InterPro" id="IPR017938">
    <property type="entry name" value="Riboflavin_synthase-like_b-brl"/>
</dbReference>
<dbReference type="InterPro" id="IPR017927">
    <property type="entry name" value="FAD-bd_FR_type"/>
</dbReference>